<evidence type="ECO:0000313" key="3">
    <source>
        <dbReference type="EMBL" id="MDG5753443.1"/>
    </source>
</evidence>
<evidence type="ECO:0000259" key="2">
    <source>
        <dbReference type="Pfam" id="PF13115"/>
    </source>
</evidence>
<dbReference type="RefSeq" id="WP_164464198.1">
    <property type="nucleotide sequence ID" value="NZ_JARRRY010000001.1"/>
</dbReference>
<name>A0ABT6H3R1_9BACI</name>
<dbReference type="PROSITE" id="PS51257">
    <property type="entry name" value="PROKAR_LIPOPROTEIN"/>
    <property type="match status" value="1"/>
</dbReference>
<keyword evidence="1" id="KW-0732">Signal</keyword>
<dbReference type="EMBL" id="JARULN010000002">
    <property type="protein sequence ID" value="MDG5753443.1"/>
    <property type="molecule type" value="Genomic_DNA"/>
</dbReference>
<proteinExistence type="predicted"/>
<reference evidence="3 4" key="1">
    <citation type="submission" date="2023-04" db="EMBL/GenBank/DDBJ databases">
        <title>Ectobacillus antri isolated from activated sludge.</title>
        <authorList>
            <person name="Yan P."/>
            <person name="Liu X."/>
        </authorList>
    </citation>
    <scope>NUCLEOTIDE SEQUENCE [LARGE SCALE GENOMIC DNA]</scope>
    <source>
        <strain evidence="3 4">C18H</strain>
    </source>
</reference>
<feature type="chain" id="PRO_5046626650" evidence="1">
    <location>
        <begin position="19"/>
        <end position="237"/>
    </location>
</feature>
<keyword evidence="4" id="KW-1185">Reference proteome</keyword>
<sequence>MKKLIVAISLLLVLTACGNNESKTDVTNEIPKEVKVEVKTQPEQITPNTSTEIQAIVTQDGKTIDDAEVKFEIWKEGSEKHDMIDATYKKDMYKIDQIFSETGMYNIVAHTNAKDMHVMPKVQVQVGTTEETKQGHVHEHGASDVSIHFMADKLVAGQSADIKAHIMQKNVALTAANVQFEIWQEGHEKREYVRATESVKGEYVAAPVFKTAGIYIVKVHVEKGDIHEHTEQKVQVQ</sequence>
<evidence type="ECO:0000313" key="4">
    <source>
        <dbReference type="Proteomes" id="UP001218246"/>
    </source>
</evidence>
<protein>
    <submittedName>
        <fullName evidence="3">FixH family protein</fullName>
    </submittedName>
</protein>
<gene>
    <name evidence="3" type="ORF">P6P90_05450</name>
</gene>
<feature type="domain" description="YtkA-like" evidence="2">
    <location>
        <begin position="32"/>
        <end position="108"/>
    </location>
</feature>
<dbReference type="Pfam" id="PF13115">
    <property type="entry name" value="YtkA"/>
    <property type="match status" value="2"/>
</dbReference>
<feature type="domain" description="YtkA-like" evidence="2">
    <location>
        <begin position="141"/>
        <end position="220"/>
    </location>
</feature>
<accession>A0ABT6H3R1</accession>
<comment type="caution">
    <text evidence="3">The sequence shown here is derived from an EMBL/GenBank/DDBJ whole genome shotgun (WGS) entry which is preliminary data.</text>
</comment>
<feature type="signal peptide" evidence="1">
    <location>
        <begin position="1"/>
        <end position="18"/>
    </location>
</feature>
<dbReference type="InterPro" id="IPR032693">
    <property type="entry name" value="YtkA-like_dom"/>
</dbReference>
<organism evidence="3 4">
    <name type="scientific">Ectobacillus antri</name>
    <dbReference type="NCBI Taxonomy" id="2486280"/>
    <lineage>
        <taxon>Bacteria</taxon>
        <taxon>Bacillati</taxon>
        <taxon>Bacillota</taxon>
        <taxon>Bacilli</taxon>
        <taxon>Bacillales</taxon>
        <taxon>Bacillaceae</taxon>
        <taxon>Ectobacillus</taxon>
    </lineage>
</organism>
<evidence type="ECO:0000256" key="1">
    <source>
        <dbReference type="SAM" id="SignalP"/>
    </source>
</evidence>
<dbReference type="Proteomes" id="UP001218246">
    <property type="component" value="Unassembled WGS sequence"/>
</dbReference>